<dbReference type="GO" id="GO:0003677">
    <property type="term" value="F:DNA binding"/>
    <property type="evidence" value="ECO:0007669"/>
    <property type="project" value="InterPro"/>
</dbReference>
<dbReference type="PANTHER" id="PTHR20856">
    <property type="entry name" value="DNA-DIRECTED RNA POLYMERASE I SUBUNIT 2"/>
    <property type="match status" value="1"/>
</dbReference>
<evidence type="ECO:0000259" key="7">
    <source>
        <dbReference type="Pfam" id="PF00562"/>
    </source>
</evidence>
<keyword evidence="3" id="KW-0240">DNA-directed RNA polymerase</keyword>
<accession>A0A8X6M6E9</accession>
<sequence>MLEENVAKSSFIYIRYKVGLIFKLLPGTDIWVTPKDMIFWAQNLLHLNTMEALIDRFGYDFITSFHVDLNPFFMHNAFPKNTLAFNALKKAVLATDSRYAHYFMDSLSAYARQLTPYHQTVQEPVEDGISPHFALRVPHVVVSYMSFLGCTQEDGIVCRQDVKAFDCCRFYTIRVKIKADGFVLFHPVQGDPDETSLVGTVVHYGETPLQVEPFSIHVRATSVTDQVIHLHFTKPPFRVIQHHLSVNTLSICLEQDHLASTGDKLCSFHGQKGVLRLIKSLPLLDENIQPDLLVNPYSLFRMTPGQILEGLARGQGKDAQTVRNTEGQVVPHAKAFYAKTFYFPIAYWSSEHFYAPRECTMDKILHQAVKGRSRGGGMRLGNMELFNGLRGNGLAACFEEKFFEHGDRIPNETNATISLPKSVQLVQEDARFFKCQLKYETNPSVTIRKKN</sequence>
<keyword evidence="4" id="KW-0808">Transferase</keyword>
<dbReference type="Gene3D" id="3.90.1800.10">
    <property type="entry name" value="RNA polymerase alpha subunit dimerisation domain"/>
    <property type="match status" value="1"/>
</dbReference>
<comment type="similarity">
    <text evidence="1">Belongs to the RNA polymerase beta chain family.</text>
</comment>
<proteinExistence type="inferred from homology"/>
<dbReference type="EMBL" id="BMAW01041948">
    <property type="protein sequence ID" value="GFS31590.1"/>
    <property type="molecule type" value="Genomic_DNA"/>
</dbReference>
<keyword evidence="9" id="KW-1185">Reference proteome</keyword>
<evidence type="ECO:0000313" key="8">
    <source>
        <dbReference type="EMBL" id="GFS31590.1"/>
    </source>
</evidence>
<dbReference type="InterPro" id="IPR015712">
    <property type="entry name" value="DNA-dir_RNA_pol_su2"/>
</dbReference>
<dbReference type="SUPFAM" id="SSF64484">
    <property type="entry name" value="beta and beta-prime subunits of DNA dependent RNA-polymerase"/>
    <property type="match status" value="1"/>
</dbReference>
<dbReference type="Pfam" id="PF00562">
    <property type="entry name" value="RNA_pol_Rpb2_6"/>
    <property type="match status" value="1"/>
</dbReference>
<dbReference type="InterPro" id="IPR037033">
    <property type="entry name" value="DNA-dir_RNAP_su2_hyb_sf"/>
</dbReference>
<dbReference type="GO" id="GO:0000428">
    <property type="term" value="C:DNA-directed RNA polymerase complex"/>
    <property type="evidence" value="ECO:0007669"/>
    <property type="project" value="UniProtKB-KW"/>
</dbReference>
<evidence type="ECO:0000256" key="3">
    <source>
        <dbReference type="ARBA" id="ARBA00022478"/>
    </source>
</evidence>
<dbReference type="InterPro" id="IPR007120">
    <property type="entry name" value="DNA-dir_RNAP_su2_dom"/>
</dbReference>
<dbReference type="InterPro" id="IPR007121">
    <property type="entry name" value="RNA_pol_bsu_CS"/>
</dbReference>
<dbReference type="GO" id="GO:0006351">
    <property type="term" value="P:DNA-templated transcription"/>
    <property type="evidence" value="ECO:0007669"/>
    <property type="project" value="InterPro"/>
</dbReference>
<evidence type="ECO:0000256" key="5">
    <source>
        <dbReference type="ARBA" id="ARBA00022695"/>
    </source>
</evidence>
<keyword evidence="5" id="KW-0548">Nucleotidyltransferase</keyword>
<dbReference type="Proteomes" id="UP000887013">
    <property type="component" value="Unassembled WGS sequence"/>
</dbReference>
<evidence type="ECO:0000256" key="6">
    <source>
        <dbReference type="ARBA" id="ARBA00023163"/>
    </source>
</evidence>
<keyword evidence="6" id="KW-0804">Transcription</keyword>
<dbReference type="Gene3D" id="2.40.270.10">
    <property type="entry name" value="DNA-directed RNA polymerase, subunit 2, domain 6"/>
    <property type="match status" value="1"/>
</dbReference>
<dbReference type="GO" id="GO:0003899">
    <property type="term" value="F:DNA-directed RNA polymerase activity"/>
    <property type="evidence" value="ECO:0007669"/>
    <property type="project" value="UniProtKB-EC"/>
</dbReference>
<reference evidence="8" key="1">
    <citation type="submission" date="2020-08" db="EMBL/GenBank/DDBJ databases">
        <title>Multicomponent nature underlies the extraordinary mechanical properties of spider dragline silk.</title>
        <authorList>
            <person name="Kono N."/>
            <person name="Nakamura H."/>
            <person name="Mori M."/>
            <person name="Yoshida Y."/>
            <person name="Ohtoshi R."/>
            <person name="Malay A.D."/>
            <person name="Moran D.A.P."/>
            <person name="Tomita M."/>
            <person name="Numata K."/>
            <person name="Arakawa K."/>
        </authorList>
    </citation>
    <scope>NUCLEOTIDE SEQUENCE</scope>
</reference>
<comment type="caution">
    <text evidence="8">The sequence shown here is derived from an EMBL/GenBank/DDBJ whole genome shotgun (WGS) entry which is preliminary data.</text>
</comment>
<dbReference type="EC" id="2.7.7.6" evidence="2"/>
<gene>
    <name evidence="8" type="primary">AVEN_261790_1</name>
    <name evidence="8" type="ORF">NPIL_31061</name>
</gene>
<dbReference type="GO" id="GO:0032549">
    <property type="term" value="F:ribonucleoside binding"/>
    <property type="evidence" value="ECO:0007669"/>
    <property type="project" value="InterPro"/>
</dbReference>
<protein>
    <recommendedName>
        <fullName evidence="2">DNA-directed RNA polymerase</fullName>
        <ecNumber evidence="2">2.7.7.6</ecNumber>
    </recommendedName>
</protein>
<evidence type="ECO:0000256" key="2">
    <source>
        <dbReference type="ARBA" id="ARBA00012418"/>
    </source>
</evidence>
<organism evidence="8 9">
    <name type="scientific">Nephila pilipes</name>
    <name type="common">Giant wood spider</name>
    <name type="synonym">Nephila maculata</name>
    <dbReference type="NCBI Taxonomy" id="299642"/>
    <lineage>
        <taxon>Eukaryota</taxon>
        <taxon>Metazoa</taxon>
        <taxon>Ecdysozoa</taxon>
        <taxon>Arthropoda</taxon>
        <taxon>Chelicerata</taxon>
        <taxon>Arachnida</taxon>
        <taxon>Araneae</taxon>
        <taxon>Araneomorphae</taxon>
        <taxon>Entelegynae</taxon>
        <taxon>Araneoidea</taxon>
        <taxon>Nephilidae</taxon>
        <taxon>Nephila</taxon>
    </lineage>
</organism>
<evidence type="ECO:0000313" key="9">
    <source>
        <dbReference type="Proteomes" id="UP000887013"/>
    </source>
</evidence>
<dbReference type="PROSITE" id="PS01166">
    <property type="entry name" value="RNA_POL_BETA"/>
    <property type="match status" value="1"/>
</dbReference>
<dbReference type="AlphaFoldDB" id="A0A8X6M6E9"/>
<name>A0A8X6M6E9_NEPPI</name>
<evidence type="ECO:0000256" key="1">
    <source>
        <dbReference type="ARBA" id="ARBA00006835"/>
    </source>
</evidence>
<dbReference type="OrthoDB" id="10288325at2759"/>
<feature type="domain" description="DNA-directed RNA polymerase subunit 2 hybrid-binding" evidence="7">
    <location>
        <begin position="245"/>
        <end position="392"/>
    </location>
</feature>
<evidence type="ECO:0000256" key="4">
    <source>
        <dbReference type="ARBA" id="ARBA00022679"/>
    </source>
</evidence>